<dbReference type="InterPro" id="IPR000504">
    <property type="entry name" value="RRM_dom"/>
</dbReference>
<dbReference type="PANTHER" id="PTHR13798:SF11">
    <property type="entry name" value="RNA-BINDING PROTEIN 7-RELATED"/>
    <property type="match status" value="1"/>
</dbReference>
<evidence type="ECO:0000313" key="8">
    <source>
        <dbReference type="Proteomes" id="UP001175271"/>
    </source>
</evidence>
<dbReference type="GO" id="GO:0003723">
    <property type="term" value="F:RNA binding"/>
    <property type="evidence" value="ECO:0007669"/>
    <property type="project" value="UniProtKB-UniRule"/>
</dbReference>
<evidence type="ECO:0000313" key="7">
    <source>
        <dbReference type="EMBL" id="KAK0395255.1"/>
    </source>
</evidence>
<evidence type="ECO:0000256" key="3">
    <source>
        <dbReference type="ARBA" id="ARBA00023242"/>
    </source>
</evidence>
<organism evidence="7 8">
    <name type="scientific">Steinernema hermaphroditum</name>
    <dbReference type="NCBI Taxonomy" id="289476"/>
    <lineage>
        <taxon>Eukaryota</taxon>
        <taxon>Metazoa</taxon>
        <taxon>Ecdysozoa</taxon>
        <taxon>Nematoda</taxon>
        <taxon>Chromadorea</taxon>
        <taxon>Rhabditida</taxon>
        <taxon>Tylenchina</taxon>
        <taxon>Panagrolaimomorpha</taxon>
        <taxon>Strongyloidoidea</taxon>
        <taxon>Steinernematidae</taxon>
        <taxon>Steinernema</taxon>
    </lineage>
</organism>
<reference evidence="7" key="1">
    <citation type="submission" date="2023-06" db="EMBL/GenBank/DDBJ databases">
        <title>Genomic analysis of the entomopathogenic nematode Steinernema hermaphroditum.</title>
        <authorList>
            <person name="Schwarz E.M."/>
            <person name="Heppert J.K."/>
            <person name="Baniya A."/>
            <person name="Schwartz H.T."/>
            <person name="Tan C.-H."/>
            <person name="Antoshechkin I."/>
            <person name="Sternberg P.W."/>
            <person name="Goodrich-Blair H."/>
            <person name="Dillman A.R."/>
        </authorList>
    </citation>
    <scope>NUCLEOTIDE SEQUENCE</scope>
    <source>
        <strain evidence="7">PS9179</strain>
        <tissue evidence="7">Whole animal</tissue>
    </source>
</reference>
<dbReference type="PANTHER" id="PTHR13798">
    <property type="entry name" value="RNA BINDING MOTIF RBM PROTEIN -RELATED"/>
    <property type="match status" value="1"/>
</dbReference>
<sequence>MAPPKNNNTSLSAVLLLDAFPKRFDCLIHRLYLQLLRRSPFLSIWSGCLRISITSNFSSVMMIFIEEEKCSYMDPEVTVCISELDGDRIEKDILEELCVQVSPVKSISFQDGNCYAFVEFTDKEGALYACKMLDGTKLFDRNIRVHPRENTENCRLYEEYQNASYSPKYNPDDCGPENIGDISADHAHQLRHPWGSSSRLAEYAEKRDDRRDSRESGCRLNGYYQNGNDRRSGNNEQNFRRSQSPPRYSRDRDYRDEYRSRDSRSARRDSSRHRDSRTSNGDRSRHSSSDRYDRRHRDSYDNRDSRRSSGWRR</sequence>
<comment type="subcellular location">
    <subcellularLocation>
        <location evidence="1">Nucleus</location>
        <location evidence="1">Nucleoplasm</location>
    </subcellularLocation>
</comment>
<dbReference type="EMBL" id="JAUCMV010000005">
    <property type="protein sequence ID" value="KAK0395255.1"/>
    <property type="molecule type" value="Genomic_DNA"/>
</dbReference>
<dbReference type="SMART" id="SM00360">
    <property type="entry name" value="RRM"/>
    <property type="match status" value="1"/>
</dbReference>
<proteinExistence type="predicted"/>
<dbReference type="InterPro" id="IPR035979">
    <property type="entry name" value="RBD_domain_sf"/>
</dbReference>
<name>A0AA39LFI4_9BILA</name>
<evidence type="ECO:0000256" key="5">
    <source>
        <dbReference type="SAM" id="MobiDB-lite"/>
    </source>
</evidence>
<dbReference type="PROSITE" id="PS50102">
    <property type="entry name" value="RRM"/>
    <property type="match status" value="1"/>
</dbReference>
<dbReference type="InterPro" id="IPR012677">
    <property type="entry name" value="Nucleotide-bd_a/b_plait_sf"/>
</dbReference>
<dbReference type="Gene3D" id="3.30.70.330">
    <property type="match status" value="1"/>
</dbReference>
<evidence type="ECO:0000256" key="1">
    <source>
        <dbReference type="ARBA" id="ARBA00004642"/>
    </source>
</evidence>
<feature type="compositionally biased region" description="Polar residues" evidence="5">
    <location>
        <begin position="234"/>
        <end position="246"/>
    </location>
</feature>
<dbReference type="GO" id="GO:0005654">
    <property type="term" value="C:nucleoplasm"/>
    <property type="evidence" value="ECO:0007669"/>
    <property type="project" value="UniProtKB-SubCell"/>
</dbReference>
<gene>
    <name evidence="7" type="ORF">QR680_001187</name>
</gene>
<dbReference type="InterPro" id="IPR052285">
    <property type="entry name" value="NEXT_complex_subunit"/>
</dbReference>
<dbReference type="Pfam" id="PF00076">
    <property type="entry name" value="RRM_1"/>
    <property type="match status" value="1"/>
</dbReference>
<evidence type="ECO:0000259" key="6">
    <source>
        <dbReference type="PROSITE" id="PS50102"/>
    </source>
</evidence>
<feature type="domain" description="RRM" evidence="6">
    <location>
        <begin position="77"/>
        <end position="150"/>
    </location>
</feature>
<feature type="compositionally biased region" description="Basic and acidic residues" evidence="5">
    <location>
        <begin position="202"/>
        <end position="217"/>
    </location>
</feature>
<comment type="caution">
    <text evidence="7">The sequence shown here is derived from an EMBL/GenBank/DDBJ whole genome shotgun (WGS) entry which is preliminary data.</text>
</comment>
<feature type="compositionally biased region" description="Basic and acidic residues" evidence="5">
    <location>
        <begin position="248"/>
        <end position="307"/>
    </location>
</feature>
<keyword evidence="8" id="KW-1185">Reference proteome</keyword>
<protein>
    <recommendedName>
        <fullName evidence="6">RRM domain-containing protein</fullName>
    </recommendedName>
</protein>
<evidence type="ECO:0000256" key="2">
    <source>
        <dbReference type="ARBA" id="ARBA00022884"/>
    </source>
</evidence>
<accession>A0AA39LFI4</accession>
<keyword evidence="2 4" id="KW-0694">RNA-binding</keyword>
<keyword evidence="3" id="KW-0539">Nucleus</keyword>
<evidence type="ECO:0000256" key="4">
    <source>
        <dbReference type="PROSITE-ProRule" id="PRU00176"/>
    </source>
</evidence>
<dbReference type="AlphaFoldDB" id="A0AA39LFI4"/>
<feature type="region of interest" description="Disordered" evidence="5">
    <location>
        <begin position="198"/>
        <end position="313"/>
    </location>
</feature>
<dbReference type="SUPFAM" id="SSF54928">
    <property type="entry name" value="RNA-binding domain, RBD"/>
    <property type="match status" value="1"/>
</dbReference>
<dbReference type="Proteomes" id="UP001175271">
    <property type="component" value="Unassembled WGS sequence"/>
</dbReference>